<keyword evidence="3" id="KW-1185">Reference proteome</keyword>
<accession>A0A975L9T7</accession>
<dbReference type="InterPro" id="IPR036457">
    <property type="entry name" value="PPM-type-like_dom_sf"/>
</dbReference>
<dbReference type="SMART" id="SM00332">
    <property type="entry name" value="PP2Cc"/>
    <property type="match status" value="1"/>
</dbReference>
<organism evidence="2 3">
    <name type="scientific">Nocardiopsis eucommiae</name>
    <dbReference type="NCBI Taxonomy" id="2831970"/>
    <lineage>
        <taxon>Bacteria</taxon>
        <taxon>Bacillati</taxon>
        <taxon>Actinomycetota</taxon>
        <taxon>Actinomycetes</taxon>
        <taxon>Streptosporangiales</taxon>
        <taxon>Nocardiopsidaceae</taxon>
        <taxon>Nocardiopsis</taxon>
    </lineage>
</organism>
<protein>
    <submittedName>
        <fullName evidence="2">Phosphatase</fullName>
    </submittedName>
</protein>
<dbReference type="AlphaFoldDB" id="A0A975L9T7"/>
<evidence type="ECO:0000313" key="3">
    <source>
        <dbReference type="Proteomes" id="UP000682416"/>
    </source>
</evidence>
<name>A0A975L9T7_9ACTN</name>
<sequence length="304" mass="32628">MSSPVIATDTDQGPRPSQQDACAHQVESASDGWRAAVADGFGDHPDTALAAQLAADTATSAPGEAVDAVLAAARAITRAHPGADCVMAHARQDAPDDPIDIAWVGDCRVWTWSPGQGLRQHTRDHTRGQELRDRWASEDLARTCDHAVTTSVATAGVDDIGTTTAPSADLTLFTCDGVHDYVDERLMAELVADHAHDPDTLARVLVDAAREAESTDNATALVILAARDPAPHRTRQEVLLDGLESFGEPGRLSESPEHLLEALAEDRATGIACDRFLLRDGTTYWCTKDSDHTDHHVSWHGVTW</sequence>
<evidence type="ECO:0000259" key="1">
    <source>
        <dbReference type="PROSITE" id="PS51746"/>
    </source>
</evidence>
<dbReference type="EMBL" id="CP074402">
    <property type="protein sequence ID" value="QVJ01367.1"/>
    <property type="molecule type" value="Genomic_DNA"/>
</dbReference>
<dbReference type="PROSITE" id="PS51746">
    <property type="entry name" value="PPM_2"/>
    <property type="match status" value="1"/>
</dbReference>
<dbReference type="Gene3D" id="3.60.40.10">
    <property type="entry name" value="PPM-type phosphatase domain"/>
    <property type="match status" value="1"/>
</dbReference>
<proteinExistence type="predicted"/>
<dbReference type="Pfam" id="PF00481">
    <property type="entry name" value="PP2C"/>
    <property type="match status" value="1"/>
</dbReference>
<feature type="domain" description="PPM-type phosphatase" evidence="1">
    <location>
        <begin position="5"/>
        <end position="225"/>
    </location>
</feature>
<reference evidence="2" key="1">
    <citation type="submission" date="2021-05" db="EMBL/GenBank/DDBJ databases">
        <authorList>
            <person name="Kaiqin L."/>
            <person name="Jian G."/>
        </authorList>
    </citation>
    <scope>NUCLEOTIDE SEQUENCE</scope>
    <source>
        <strain evidence="2">HDS5</strain>
    </source>
</reference>
<dbReference type="KEGG" id="nec:KGD82_25385"/>
<dbReference type="InterPro" id="IPR001932">
    <property type="entry name" value="PPM-type_phosphatase-like_dom"/>
</dbReference>
<dbReference type="SUPFAM" id="SSF81606">
    <property type="entry name" value="PP2C-like"/>
    <property type="match status" value="1"/>
</dbReference>
<dbReference type="Proteomes" id="UP000682416">
    <property type="component" value="Chromosome"/>
</dbReference>
<gene>
    <name evidence="2" type="ORF">KGD82_25385</name>
</gene>
<evidence type="ECO:0000313" key="2">
    <source>
        <dbReference type="EMBL" id="QVJ01367.1"/>
    </source>
</evidence>